<organism evidence="2 3">
    <name type="scientific">Cyclotella atomus</name>
    <dbReference type="NCBI Taxonomy" id="382360"/>
    <lineage>
        <taxon>Eukaryota</taxon>
        <taxon>Sar</taxon>
        <taxon>Stramenopiles</taxon>
        <taxon>Ochrophyta</taxon>
        <taxon>Bacillariophyta</taxon>
        <taxon>Coscinodiscophyceae</taxon>
        <taxon>Thalassiosirophycidae</taxon>
        <taxon>Stephanodiscales</taxon>
        <taxon>Stephanodiscaceae</taxon>
        <taxon>Cyclotella</taxon>
    </lineage>
</organism>
<keyword evidence="1" id="KW-0732">Signal</keyword>
<comment type="caution">
    <text evidence="2">The sequence shown here is derived from an EMBL/GenBank/DDBJ whole genome shotgun (WGS) entry which is preliminary data.</text>
</comment>
<name>A0ABD3NJ20_9STRA</name>
<accession>A0ABD3NJ20</accession>
<feature type="signal peptide" evidence="1">
    <location>
        <begin position="1"/>
        <end position="27"/>
    </location>
</feature>
<dbReference type="EMBL" id="JALLPJ020001156">
    <property type="protein sequence ID" value="KAL3775388.1"/>
    <property type="molecule type" value="Genomic_DNA"/>
</dbReference>
<proteinExistence type="predicted"/>
<feature type="chain" id="PRO_5044741896" evidence="1">
    <location>
        <begin position="28"/>
        <end position="143"/>
    </location>
</feature>
<evidence type="ECO:0000313" key="3">
    <source>
        <dbReference type="Proteomes" id="UP001530400"/>
    </source>
</evidence>
<sequence length="143" mass="16355">MLSTWFGSQLLCFYLFHLLTMEGGGIGGHVIPIAGATKSGVEFFKWAQRFAFVLKSRGRTSGWAFARPKGDQAKATDYQDIIFMELEEIQNERPNLIDPQVEVWEDFGIQRSGRRFFNTTCRLRGVSKSDIEAQCHWMKGRQA</sequence>
<dbReference type="AlphaFoldDB" id="A0ABD3NJ20"/>
<evidence type="ECO:0000256" key="1">
    <source>
        <dbReference type="SAM" id="SignalP"/>
    </source>
</evidence>
<gene>
    <name evidence="2" type="ORF">ACHAWO_006579</name>
</gene>
<keyword evidence="3" id="KW-1185">Reference proteome</keyword>
<reference evidence="2 3" key="1">
    <citation type="submission" date="2024-10" db="EMBL/GenBank/DDBJ databases">
        <title>Updated reference genomes for cyclostephanoid diatoms.</title>
        <authorList>
            <person name="Roberts W.R."/>
            <person name="Alverson A.J."/>
        </authorList>
    </citation>
    <scope>NUCLEOTIDE SEQUENCE [LARGE SCALE GENOMIC DNA]</scope>
    <source>
        <strain evidence="2 3">AJA010-31</strain>
    </source>
</reference>
<dbReference type="Proteomes" id="UP001530400">
    <property type="component" value="Unassembled WGS sequence"/>
</dbReference>
<evidence type="ECO:0000313" key="2">
    <source>
        <dbReference type="EMBL" id="KAL3775388.1"/>
    </source>
</evidence>
<protein>
    <submittedName>
        <fullName evidence="2">Uncharacterized protein</fullName>
    </submittedName>
</protein>